<dbReference type="RefSeq" id="WP_381480761.1">
    <property type="nucleotide sequence ID" value="NZ_JBHTLT010000047.1"/>
</dbReference>
<dbReference type="Pfam" id="PF14804">
    <property type="entry name" value="Jag_N"/>
    <property type="match status" value="1"/>
</dbReference>
<proteinExistence type="predicted"/>
<dbReference type="Pfam" id="PF03961">
    <property type="entry name" value="FapA"/>
    <property type="match status" value="1"/>
</dbReference>
<dbReference type="Pfam" id="PF20250">
    <property type="entry name" value="FapA_N"/>
    <property type="match status" value="1"/>
</dbReference>
<dbReference type="Proteomes" id="UP001597231">
    <property type="component" value="Unassembled WGS sequence"/>
</dbReference>
<reference evidence="3" key="1">
    <citation type="journal article" date="2019" name="Int. J. Syst. Evol. Microbiol.">
        <title>The Global Catalogue of Microorganisms (GCM) 10K type strain sequencing project: providing services to taxonomists for standard genome sequencing and annotation.</title>
        <authorList>
            <consortium name="The Broad Institute Genomics Platform"/>
            <consortium name="The Broad Institute Genome Sequencing Center for Infectious Disease"/>
            <person name="Wu L."/>
            <person name="Ma J."/>
        </authorList>
    </citation>
    <scope>NUCLEOTIDE SEQUENCE [LARGE SCALE GENOMIC DNA]</scope>
    <source>
        <strain evidence="3">CCUG 53915</strain>
    </source>
</reference>
<keyword evidence="2" id="KW-0969">Cilium</keyword>
<keyword evidence="2" id="KW-0282">Flagellum</keyword>
<dbReference type="InterPro" id="IPR046865">
    <property type="entry name" value="FapA_b_solenoid"/>
</dbReference>
<name>A0ABW3TXS2_9BACL</name>
<dbReference type="InterPro" id="IPR005646">
    <property type="entry name" value="FapA"/>
</dbReference>
<protein>
    <submittedName>
        <fullName evidence="2">Flagellar assembly protein A</fullName>
    </submittedName>
</protein>
<accession>A0ABW3TXS2</accession>
<organism evidence="2 3">
    <name type="scientific">Sporosarcina contaminans</name>
    <dbReference type="NCBI Taxonomy" id="633403"/>
    <lineage>
        <taxon>Bacteria</taxon>
        <taxon>Bacillati</taxon>
        <taxon>Bacillota</taxon>
        <taxon>Bacilli</taxon>
        <taxon>Bacillales</taxon>
        <taxon>Caryophanaceae</taxon>
        <taxon>Sporosarcina</taxon>
    </lineage>
</organism>
<dbReference type="PANTHER" id="PTHR38032:SF1">
    <property type="entry name" value="RNA-BINDING PROTEIN KHPB N-TERMINAL DOMAIN-CONTAINING PROTEIN"/>
    <property type="match status" value="1"/>
</dbReference>
<dbReference type="InterPro" id="IPR032782">
    <property type="entry name" value="KhpB_N"/>
</dbReference>
<evidence type="ECO:0000259" key="1">
    <source>
        <dbReference type="SMART" id="SM01245"/>
    </source>
</evidence>
<dbReference type="PANTHER" id="PTHR38032">
    <property type="entry name" value="POLYMERASE-RELATED"/>
    <property type="match status" value="1"/>
</dbReference>
<keyword evidence="2" id="KW-0966">Cell projection</keyword>
<dbReference type="InterPro" id="IPR038247">
    <property type="entry name" value="Jag_N_dom_sf"/>
</dbReference>
<keyword evidence="3" id="KW-1185">Reference proteome</keyword>
<dbReference type="EMBL" id="JBHTLT010000047">
    <property type="protein sequence ID" value="MFD1205576.1"/>
    <property type="molecule type" value="Genomic_DNA"/>
</dbReference>
<dbReference type="Gene3D" id="3.30.30.80">
    <property type="entry name" value="probable RNA-binding protein from clostridium symbiosum atcc 14940"/>
    <property type="match status" value="1"/>
</dbReference>
<gene>
    <name evidence="2" type="ORF">ACFQ38_10740</name>
</gene>
<dbReference type="SMART" id="SM01245">
    <property type="entry name" value="Jag_N"/>
    <property type="match status" value="1"/>
</dbReference>
<dbReference type="InterPro" id="IPR046866">
    <property type="entry name" value="FapA_N"/>
</dbReference>
<evidence type="ECO:0000313" key="3">
    <source>
        <dbReference type="Proteomes" id="UP001597231"/>
    </source>
</evidence>
<comment type="caution">
    <text evidence="2">The sequence shown here is derived from an EMBL/GenBank/DDBJ whole genome shotgun (WGS) entry which is preliminary data.</text>
</comment>
<feature type="domain" description="RNA-binding protein KhpB N-terminal" evidence="1">
    <location>
        <begin position="6"/>
        <end position="57"/>
    </location>
</feature>
<evidence type="ECO:0000313" key="2">
    <source>
        <dbReference type="EMBL" id="MFD1205576.1"/>
    </source>
</evidence>
<sequence>MGKSVRVKAPTVESAVDIALEELGLKLEDVEVDVIVNPGSGVYGLKNRLAEVCVTQLQVKVPVMPSGTAEAATGARIIGKRVEVVADAPNFPVIIPKNNVTVLKNGVAIKDRFIAYPEDDIRIRMNDEISPPQFSITLIEQNIIAIIRVTPGMRIKRTLQNTDFSDILHIEAHEEIELFNNLEAEQIIEKLSELGITERLNLKAIEEATETLIDFEAIVARGHLPVEGINGDIQLYVKTNGDTCNKQEKVDYREMNRIISVQKNERIAAYLPAVAGVDGMDLFGNKVPTDPVQDLDIRLGDHVEMRDNEIYALSSGIFHLENHGSYIKIDVQHEYIHEGNVDLSSGNIRFTGDVMISKDVTPSMCVSATGKVCIGGSVRKATIESEQSAYIEGNVFSSTVTVGKKETDLSEISSLLQGLIVYFEQIAETIRQIIHIRGIGMDEIDARELKDLFRIILKDRYFDYQKEKQLFLQKVDLHQADLAPEWTDFISKLDGLFTDTSLTIIRNAAQFEEFLDNGRVLYSQISAPDANRPVLKLPYAVNSILSCSGIIDVTEKGLHNCTVSATEKVFIEGVCRGGEMYAEQKVSIQEAGSSNGVKTVIKTGEGGIISIGLAHYGTEIWLGERVYHFYEDKLGVHARIVGNELLIE</sequence>